<evidence type="ECO:0000313" key="3">
    <source>
        <dbReference type="RefSeq" id="XP_018008896.1"/>
    </source>
</evidence>
<evidence type="ECO:0000313" key="2">
    <source>
        <dbReference type="Proteomes" id="UP000694843"/>
    </source>
</evidence>
<gene>
    <name evidence="3" type="primary">LOC108666520</name>
</gene>
<protein>
    <submittedName>
        <fullName evidence="3">Uncharacterized protein LOC108666520 isoform X1</fullName>
    </submittedName>
</protein>
<dbReference type="Proteomes" id="UP000694843">
    <property type="component" value="Unplaced"/>
</dbReference>
<dbReference type="KEGG" id="hazt:108666520"/>
<dbReference type="Gene3D" id="3.30.559.30">
    <property type="entry name" value="Nonribosomal peptide synthetase, condensation domain"/>
    <property type="match status" value="1"/>
</dbReference>
<feature type="domain" description="Condensation" evidence="1">
    <location>
        <begin position="238"/>
        <end position="539"/>
    </location>
</feature>
<dbReference type="AlphaFoldDB" id="A0A8B7N4X3"/>
<dbReference type="RefSeq" id="XP_018008896.1">
    <property type="nucleotide sequence ID" value="XM_018153407.2"/>
</dbReference>
<accession>A0A8B7N4X3</accession>
<dbReference type="InterPro" id="IPR052058">
    <property type="entry name" value="Alcohol_O-acetyltransferase"/>
</dbReference>
<proteinExistence type="predicted"/>
<dbReference type="PANTHER" id="PTHR28037">
    <property type="entry name" value="ALCOHOL O-ACETYLTRANSFERASE 1-RELATED"/>
    <property type="match status" value="1"/>
</dbReference>
<reference evidence="3" key="1">
    <citation type="submission" date="2025-08" db="UniProtKB">
        <authorList>
            <consortium name="RefSeq"/>
        </authorList>
    </citation>
    <scope>IDENTIFICATION</scope>
    <source>
        <tissue evidence="3">Whole organism</tissue>
    </source>
</reference>
<keyword evidence="2" id="KW-1185">Reference proteome</keyword>
<dbReference type="GO" id="GO:0003824">
    <property type="term" value="F:catalytic activity"/>
    <property type="evidence" value="ECO:0007669"/>
    <property type="project" value="InterPro"/>
</dbReference>
<dbReference type="Pfam" id="PF00668">
    <property type="entry name" value="Condensation"/>
    <property type="match status" value="1"/>
</dbReference>
<dbReference type="PANTHER" id="PTHR28037:SF1">
    <property type="entry name" value="ALCOHOL O-ACETYLTRANSFERASE 1-RELATED"/>
    <property type="match status" value="1"/>
</dbReference>
<organism evidence="2 3">
    <name type="scientific">Hyalella azteca</name>
    <name type="common">Amphipod</name>
    <dbReference type="NCBI Taxonomy" id="294128"/>
    <lineage>
        <taxon>Eukaryota</taxon>
        <taxon>Metazoa</taxon>
        <taxon>Ecdysozoa</taxon>
        <taxon>Arthropoda</taxon>
        <taxon>Crustacea</taxon>
        <taxon>Multicrustacea</taxon>
        <taxon>Malacostraca</taxon>
        <taxon>Eumalacostraca</taxon>
        <taxon>Peracarida</taxon>
        <taxon>Amphipoda</taxon>
        <taxon>Senticaudata</taxon>
        <taxon>Talitrida</taxon>
        <taxon>Talitroidea</taxon>
        <taxon>Hyalellidae</taxon>
        <taxon>Hyalella</taxon>
    </lineage>
</organism>
<dbReference type="GeneID" id="108666520"/>
<dbReference type="InterPro" id="IPR001242">
    <property type="entry name" value="Condensation_dom"/>
</dbReference>
<name>A0A8B7N4X3_HYAAZ</name>
<dbReference type="SUPFAM" id="SSF52777">
    <property type="entry name" value="CoA-dependent acyltransferases"/>
    <property type="match status" value="2"/>
</dbReference>
<dbReference type="Gene3D" id="3.30.559.10">
    <property type="entry name" value="Chloramphenicol acetyltransferase-like domain"/>
    <property type="match status" value="1"/>
</dbReference>
<sequence>MESLLKACTPSSTSLLSGAAIESQEDLVDPIFSSTTAMSPTNHAAPTSPDVTSYAPSRFSGFGFPSSKSPMYLINSSPNASPSIVNPMDGPGFSCLSQQSSSSTSNFIYDNKQNLQFSHSENNNWRESNCCQDISQKETCKSCNQAMNNANATSSETKDFKEPKDLLGPKDDVSVEEKFDGLTLEEKEKEDLLHLGPGGYSQWRGEGGSGTWVRKMGYGERFMTGSTDYGCMSTVYNVWFESKAEVGLDVIRRTSYLVARKLPHLRLVVGYRDGELWFKEMDEFKVDVEEIFTEDIMHTFELLLKKKFNFEDGPLWFVRLVKINNNDSTNTPVVNPEAKYRFVCLFGFHHNFSDGTTNMKFCNVFLNVLNDVLQGKPIDMKVEAHLSEPFHDRMAVRLKKYWSTHAWMVTYFCKRFYKGVIKYGRYTSNYTDHFKQPVNDEASTRIIPRELDETTTSRLMARCKQEKTTLNNAFTAAANIALYKLMLEHNPTLESTCFGGIQTVNMRRYWTKEQAKDACGCHISTLDVDIPTDKKDIDNFWAYSRRIGNIMHDELNVSKRGIKLMLVSARLRLILQINTLMEYIGYPSMNDNHFCVTNMGDIGKQFPGTGEVVDAIRLLRAVTCHYMPNLCQHTLHTFRGRFCYSLDYYPQKMERANAIIYADAVLKTLTDAIDAPTTSHM</sequence>
<dbReference type="OMA" id="SHICNIN"/>
<dbReference type="OrthoDB" id="6345137at2759"/>
<dbReference type="InterPro" id="IPR023213">
    <property type="entry name" value="CAT-like_dom_sf"/>
</dbReference>
<evidence type="ECO:0000259" key="1">
    <source>
        <dbReference type="Pfam" id="PF00668"/>
    </source>
</evidence>